<evidence type="ECO:0000256" key="3">
    <source>
        <dbReference type="ARBA" id="ARBA00023163"/>
    </source>
</evidence>
<evidence type="ECO:0000256" key="2">
    <source>
        <dbReference type="ARBA" id="ARBA00023125"/>
    </source>
</evidence>
<dbReference type="InterPro" id="IPR003759">
    <property type="entry name" value="Cbl-bd_cap"/>
</dbReference>
<evidence type="ECO:0000313" key="7">
    <source>
        <dbReference type="Proteomes" id="UP001596001"/>
    </source>
</evidence>
<dbReference type="CDD" id="cd01104">
    <property type="entry name" value="HTH_MlrA-CarA"/>
    <property type="match status" value="1"/>
</dbReference>
<dbReference type="PROSITE" id="PS50937">
    <property type="entry name" value="HTH_MERR_2"/>
    <property type="match status" value="1"/>
</dbReference>
<dbReference type="PROSITE" id="PS51332">
    <property type="entry name" value="B12_BINDING"/>
    <property type="match status" value="1"/>
</dbReference>
<dbReference type="Gene3D" id="1.10.1660.10">
    <property type="match status" value="1"/>
</dbReference>
<name>A0ABV9Q8T0_9BURK</name>
<dbReference type="PANTHER" id="PTHR30204">
    <property type="entry name" value="REDOX-CYCLING DRUG-SENSING TRANSCRIPTIONAL ACTIVATOR SOXR"/>
    <property type="match status" value="1"/>
</dbReference>
<organism evidence="6 7">
    <name type="scientific">Giesbergeria sinuosa</name>
    <dbReference type="NCBI Taxonomy" id="80883"/>
    <lineage>
        <taxon>Bacteria</taxon>
        <taxon>Pseudomonadati</taxon>
        <taxon>Pseudomonadota</taxon>
        <taxon>Betaproteobacteria</taxon>
        <taxon>Burkholderiales</taxon>
        <taxon>Comamonadaceae</taxon>
        <taxon>Giesbergeria</taxon>
    </lineage>
</organism>
<dbReference type="InterPro" id="IPR009061">
    <property type="entry name" value="DNA-bd_dom_put_sf"/>
</dbReference>
<keyword evidence="1" id="KW-0805">Transcription regulation</keyword>
<gene>
    <name evidence="6" type="ORF">ACFO6X_00565</name>
</gene>
<dbReference type="SUPFAM" id="SSF52242">
    <property type="entry name" value="Cobalamin (vitamin B12)-binding domain"/>
    <property type="match status" value="1"/>
</dbReference>
<keyword evidence="2" id="KW-0238">DNA-binding</keyword>
<dbReference type="InterPro" id="IPR036594">
    <property type="entry name" value="Meth_synthase_dom"/>
</dbReference>
<feature type="domain" description="HTH merR-type" evidence="4">
    <location>
        <begin position="15"/>
        <end position="62"/>
    </location>
</feature>
<feature type="domain" description="B12-binding" evidence="5">
    <location>
        <begin position="181"/>
        <end position="306"/>
    </location>
</feature>
<keyword evidence="3" id="KW-0804">Transcription</keyword>
<evidence type="ECO:0000259" key="5">
    <source>
        <dbReference type="PROSITE" id="PS51332"/>
    </source>
</evidence>
<dbReference type="InterPro" id="IPR036724">
    <property type="entry name" value="Cobalamin-bd_sf"/>
</dbReference>
<dbReference type="Pfam" id="PF02607">
    <property type="entry name" value="B12-binding_2"/>
    <property type="match status" value="1"/>
</dbReference>
<dbReference type="InterPro" id="IPR000551">
    <property type="entry name" value="MerR-type_HTH_dom"/>
</dbReference>
<keyword evidence="7" id="KW-1185">Reference proteome</keyword>
<proteinExistence type="predicted"/>
<evidence type="ECO:0000259" key="4">
    <source>
        <dbReference type="PROSITE" id="PS50937"/>
    </source>
</evidence>
<dbReference type="Gene3D" id="3.40.50.280">
    <property type="entry name" value="Cobalamin-binding domain"/>
    <property type="match status" value="1"/>
</dbReference>
<protein>
    <submittedName>
        <fullName evidence="6">MerR family transcriptional regulator</fullName>
    </submittedName>
</protein>
<dbReference type="PANTHER" id="PTHR30204:SF67">
    <property type="entry name" value="HTH-TYPE TRANSCRIPTIONAL REGULATOR MLRA-RELATED"/>
    <property type="match status" value="1"/>
</dbReference>
<comment type="caution">
    <text evidence="6">The sequence shown here is derived from an EMBL/GenBank/DDBJ whole genome shotgun (WGS) entry which is preliminary data.</text>
</comment>
<evidence type="ECO:0000313" key="6">
    <source>
        <dbReference type="EMBL" id="MFC4787491.1"/>
    </source>
</evidence>
<dbReference type="Gene3D" id="1.10.1240.10">
    <property type="entry name" value="Methionine synthase domain"/>
    <property type="match status" value="1"/>
</dbReference>
<reference evidence="7" key="1">
    <citation type="journal article" date="2019" name="Int. J. Syst. Evol. Microbiol.">
        <title>The Global Catalogue of Microorganisms (GCM) 10K type strain sequencing project: providing services to taxonomists for standard genome sequencing and annotation.</title>
        <authorList>
            <consortium name="The Broad Institute Genomics Platform"/>
            <consortium name="The Broad Institute Genome Sequencing Center for Infectious Disease"/>
            <person name="Wu L."/>
            <person name="Ma J."/>
        </authorList>
    </citation>
    <scope>NUCLEOTIDE SEQUENCE [LARGE SCALE GENOMIC DNA]</scope>
    <source>
        <strain evidence="7">CCUG 49452</strain>
    </source>
</reference>
<dbReference type="RefSeq" id="WP_382428991.1">
    <property type="nucleotide sequence ID" value="NZ_JBHSHJ010000001.1"/>
</dbReference>
<dbReference type="Pfam" id="PF13411">
    <property type="entry name" value="MerR_1"/>
    <property type="match status" value="1"/>
</dbReference>
<dbReference type="Proteomes" id="UP001596001">
    <property type="component" value="Unassembled WGS sequence"/>
</dbReference>
<dbReference type="Pfam" id="PF02310">
    <property type="entry name" value="B12-binding"/>
    <property type="match status" value="1"/>
</dbReference>
<dbReference type="InterPro" id="IPR006158">
    <property type="entry name" value="Cobalamin-bd"/>
</dbReference>
<evidence type="ECO:0000256" key="1">
    <source>
        <dbReference type="ARBA" id="ARBA00023015"/>
    </source>
</evidence>
<dbReference type="InterPro" id="IPR047057">
    <property type="entry name" value="MerR_fam"/>
</dbReference>
<dbReference type="SUPFAM" id="SSF46955">
    <property type="entry name" value="Putative DNA-binding domain"/>
    <property type="match status" value="1"/>
</dbReference>
<dbReference type="EMBL" id="JBHSHJ010000001">
    <property type="protein sequence ID" value="MFC4787491.1"/>
    <property type="molecule type" value="Genomic_DNA"/>
</dbReference>
<accession>A0ABV9Q8T0</accession>
<sequence>MNTPSFNIATIERETGLSKDVLRIWERRYGFPVPDRDANGERLYPAQQLERLRLIKRLIDQGHRPGKLMAASDDTLAQWALKQPLRYTENAQSSEAHHALTELLSPIQQHDVAGYQHAMQQRLARQGLMHFVQHTVAPLAQEVGEAWASGCLAIFEEHLFTELTQRLLRQAIANLPRPTSRPRIVLTTVPEEQHALGLLMVESLLALEGATCIPLGTQTPLAEISRAVQAHQADIVALSFSSTFPKRQLTNTLQTLRQLLPPTVELWVGGNGVANQRSNQDYWVLPGLEEPLSRLAQWRAECLPPWHRLQQPPPHEHAKKI</sequence>
<dbReference type="SMART" id="SM00422">
    <property type="entry name" value="HTH_MERR"/>
    <property type="match status" value="1"/>
</dbReference>